<dbReference type="Pfam" id="PF08240">
    <property type="entry name" value="ADH_N"/>
    <property type="match status" value="1"/>
</dbReference>
<dbReference type="InterPro" id="IPR013149">
    <property type="entry name" value="ADH-like_C"/>
</dbReference>
<dbReference type="InterPro" id="IPR020843">
    <property type="entry name" value="ER"/>
</dbReference>
<dbReference type="SUPFAM" id="SSF50129">
    <property type="entry name" value="GroES-like"/>
    <property type="match status" value="1"/>
</dbReference>
<protein>
    <submittedName>
        <fullName evidence="3">PKS_ER domain-containing protein</fullName>
    </submittedName>
</protein>
<organism evidence="3 4">
    <name type="scientific">Penicillium ucsense</name>
    <dbReference type="NCBI Taxonomy" id="2839758"/>
    <lineage>
        <taxon>Eukaryota</taxon>
        <taxon>Fungi</taxon>
        <taxon>Dikarya</taxon>
        <taxon>Ascomycota</taxon>
        <taxon>Pezizomycotina</taxon>
        <taxon>Eurotiomycetes</taxon>
        <taxon>Eurotiomycetidae</taxon>
        <taxon>Eurotiales</taxon>
        <taxon>Aspergillaceae</taxon>
        <taxon>Penicillium</taxon>
    </lineage>
</organism>
<dbReference type="EMBL" id="WIWV01000164">
    <property type="protein sequence ID" value="KAF7712602.1"/>
    <property type="molecule type" value="Genomic_DNA"/>
</dbReference>
<dbReference type="GO" id="GO:0016491">
    <property type="term" value="F:oxidoreductase activity"/>
    <property type="evidence" value="ECO:0007669"/>
    <property type="project" value="InterPro"/>
</dbReference>
<dbReference type="SUPFAM" id="SSF51735">
    <property type="entry name" value="NAD(P)-binding Rossmann-fold domains"/>
    <property type="match status" value="1"/>
</dbReference>
<dbReference type="Pfam" id="PF00107">
    <property type="entry name" value="ADH_zinc_N"/>
    <property type="match status" value="1"/>
</dbReference>
<sequence>MKAIGVAKYGAIDNLESRDVPRPESPTGMDMLIEVKACSVNPIDTKVRNDTYDDAPDYYKYVPNDFHITGFDGAGAVLEIGTECTNFKPGDDIFFVGSTTRQGSTAEYILVNERLCAKKPKSLDFVEAASMGLTFGTAFQSLVDRLEIKQNENAGILIINGGGGVGSVAIQIASKVLQLPVVIATASRAKTMSSCKKMGATHVVNHKEDLESQIKALNLDVPIKYVYVVARTEQYIHAIGKICAPFAKVCSIVQAKFDLHGTEWMSKSMTFSWDWLGTSAYHHTETEKYQQASEVELAGLKEAHRLIESATTVGKLSLGIDEAGDGAPFA</sequence>
<dbReference type="InterPro" id="IPR036291">
    <property type="entry name" value="NAD(P)-bd_dom_sf"/>
</dbReference>
<dbReference type="AlphaFoldDB" id="A0A8J8VY70"/>
<evidence type="ECO:0000313" key="3">
    <source>
        <dbReference type="EMBL" id="KAF7712602.1"/>
    </source>
</evidence>
<gene>
    <name evidence="3" type="ORF">PECM_002488</name>
</gene>
<dbReference type="PANTHER" id="PTHR44154:SF1">
    <property type="entry name" value="QUINONE OXIDOREDUCTASE"/>
    <property type="match status" value="1"/>
</dbReference>
<dbReference type="Gene3D" id="3.40.50.720">
    <property type="entry name" value="NAD(P)-binding Rossmann-like Domain"/>
    <property type="match status" value="1"/>
</dbReference>
<comment type="caution">
    <text evidence="3">The sequence shown here is derived from an EMBL/GenBank/DDBJ whole genome shotgun (WGS) entry which is preliminary data.</text>
</comment>
<dbReference type="SMART" id="SM00829">
    <property type="entry name" value="PKS_ER"/>
    <property type="match status" value="1"/>
</dbReference>
<dbReference type="InterPro" id="IPR013154">
    <property type="entry name" value="ADH-like_N"/>
</dbReference>
<dbReference type="InterPro" id="IPR011032">
    <property type="entry name" value="GroES-like_sf"/>
</dbReference>
<dbReference type="InterPro" id="IPR051603">
    <property type="entry name" value="Zinc-ADH_QOR/CCCR"/>
</dbReference>
<reference evidence="3" key="1">
    <citation type="journal article" date="2020" name="Front. Microbiol.">
        <title>Gene regulatory networks of Penicillium echinulatum 2HH and Penicillium oxalicum 114-2 inferred by a computational biology approach.</title>
        <authorList>
            <person name="Lenz A.R."/>
            <person name="Galan-Vasquez E."/>
            <person name="Balbinot E."/>
            <person name="De Abreu F.P."/>
            <person name="De Oliveira N.S."/>
            <person name="Da Rosa L.O."/>
            <person name="De Avila E Silva S."/>
            <person name="Camassola M."/>
            <person name="Dillon A.J.P."/>
            <person name="Perez-Rueda E."/>
        </authorList>
    </citation>
    <scope>NUCLEOTIDE SEQUENCE</scope>
    <source>
        <strain evidence="3">S1M29</strain>
    </source>
</reference>
<proteinExistence type="predicted"/>
<dbReference type="PANTHER" id="PTHR44154">
    <property type="entry name" value="QUINONE OXIDOREDUCTASE"/>
    <property type="match status" value="1"/>
</dbReference>
<feature type="domain" description="Enoyl reductase (ER)" evidence="2">
    <location>
        <begin position="10"/>
        <end position="318"/>
    </location>
</feature>
<keyword evidence="1" id="KW-0521">NADP</keyword>
<dbReference type="Gene3D" id="3.90.180.10">
    <property type="entry name" value="Medium-chain alcohol dehydrogenases, catalytic domain"/>
    <property type="match status" value="1"/>
</dbReference>
<evidence type="ECO:0000313" key="4">
    <source>
        <dbReference type="Proteomes" id="UP000631181"/>
    </source>
</evidence>
<keyword evidence="4" id="KW-1185">Reference proteome</keyword>
<evidence type="ECO:0000256" key="1">
    <source>
        <dbReference type="ARBA" id="ARBA00022857"/>
    </source>
</evidence>
<evidence type="ECO:0000259" key="2">
    <source>
        <dbReference type="SMART" id="SM00829"/>
    </source>
</evidence>
<dbReference type="OrthoDB" id="10257049at2759"/>
<name>A0A8J8VY70_9EURO</name>
<dbReference type="Proteomes" id="UP000631181">
    <property type="component" value="Unassembled WGS sequence"/>
</dbReference>
<accession>A0A8J8VY70</accession>